<dbReference type="GO" id="GO:0030488">
    <property type="term" value="P:tRNA methylation"/>
    <property type="evidence" value="ECO:0007669"/>
    <property type="project" value="InterPro"/>
</dbReference>
<dbReference type="GO" id="GO:0005739">
    <property type="term" value="C:mitochondrion"/>
    <property type="evidence" value="ECO:0007669"/>
    <property type="project" value="TreeGrafter"/>
</dbReference>
<dbReference type="GO" id="GO:0160107">
    <property type="term" value="F:tRNA (adenine(58)-N1)-methyltransferase activity"/>
    <property type="evidence" value="ECO:0007669"/>
    <property type="project" value="UniProtKB-EC"/>
</dbReference>
<sequence>MHRTWTRAADGVFRVGDSVVLRQKTNRDASPIFCQKLVAGGRVNTSRGGIPHEDIIGRRAREVVRDHGKLSRAYRLHEAKLDEYVRWSRRKVTPLYPEDIQIILGLMDIHVDGDEAMEILEAGTGHGALTLYLSRAVHRSGSGNGSKMPVIHSVERSAAYSAHAQSVVAGFRHGIYSSNIAFHVGCVSDWISATLPLRDNRPFLAHSFLDLPNADQHLARVAPALRVDGTLIVFNPSITQILECWTKVKKDSLPLELERVVELGVSAGSGGREWDVRAVRPRAELKMAAKGASGEQDEDASTLTHTTDNVCDPLRSSGWKMICRPKVGERIIGGGFVGVFRKTRDYLRPED</sequence>
<dbReference type="SUPFAM" id="SSF53335">
    <property type="entry name" value="S-adenosyl-L-methionine-dependent methyltransferases"/>
    <property type="match status" value="1"/>
</dbReference>
<gene>
    <name evidence="4" type="ORF">K470DRAFT_221105</name>
</gene>
<dbReference type="InterPro" id="IPR014816">
    <property type="entry name" value="tRNA_MeTrfase_Gcd14"/>
</dbReference>
<evidence type="ECO:0000313" key="5">
    <source>
        <dbReference type="Proteomes" id="UP000799421"/>
    </source>
</evidence>
<dbReference type="AlphaFoldDB" id="A0A6A7BUZ5"/>
<accession>A0A6A7BUZ5</accession>
<dbReference type="GO" id="GO:0031515">
    <property type="term" value="C:tRNA (m1A) methyltransferase complex"/>
    <property type="evidence" value="ECO:0007669"/>
    <property type="project" value="InterPro"/>
</dbReference>
<reference evidence="4" key="1">
    <citation type="journal article" date="2020" name="Stud. Mycol.">
        <title>101 Dothideomycetes genomes: a test case for predicting lifestyles and emergence of pathogens.</title>
        <authorList>
            <person name="Haridas S."/>
            <person name="Albert R."/>
            <person name="Binder M."/>
            <person name="Bloem J."/>
            <person name="Labutti K."/>
            <person name="Salamov A."/>
            <person name="Andreopoulos B."/>
            <person name="Baker S."/>
            <person name="Barry K."/>
            <person name="Bills G."/>
            <person name="Bluhm B."/>
            <person name="Cannon C."/>
            <person name="Castanera R."/>
            <person name="Culley D."/>
            <person name="Daum C."/>
            <person name="Ezra D."/>
            <person name="Gonzalez J."/>
            <person name="Henrissat B."/>
            <person name="Kuo A."/>
            <person name="Liang C."/>
            <person name="Lipzen A."/>
            <person name="Lutzoni F."/>
            <person name="Magnuson J."/>
            <person name="Mondo S."/>
            <person name="Nolan M."/>
            <person name="Ohm R."/>
            <person name="Pangilinan J."/>
            <person name="Park H.-J."/>
            <person name="Ramirez L."/>
            <person name="Alfaro M."/>
            <person name="Sun H."/>
            <person name="Tritt A."/>
            <person name="Yoshinaga Y."/>
            <person name="Zwiers L.-H."/>
            <person name="Turgeon B."/>
            <person name="Goodwin S."/>
            <person name="Spatafora J."/>
            <person name="Crous P."/>
            <person name="Grigoriev I."/>
        </authorList>
    </citation>
    <scope>NUCLEOTIDE SEQUENCE</scope>
    <source>
        <strain evidence="4">CBS 480.64</strain>
    </source>
</reference>
<evidence type="ECO:0000256" key="2">
    <source>
        <dbReference type="ARBA" id="ARBA00015963"/>
    </source>
</evidence>
<dbReference type="PANTHER" id="PTHR12133">
    <property type="entry name" value="TRNA (ADENINE(58)-N(1))-METHYLTRANSFERASE"/>
    <property type="match status" value="1"/>
</dbReference>
<dbReference type="InterPro" id="IPR029063">
    <property type="entry name" value="SAM-dependent_MTases_sf"/>
</dbReference>
<evidence type="ECO:0000256" key="1">
    <source>
        <dbReference type="ARBA" id="ARBA00012796"/>
    </source>
</evidence>
<evidence type="ECO:0000313" key="4">
    <source>
        <dbReference type="EMBL" id="KAF2858549.1"/>
    </source>
</evidence>
<dbReference type="EC" id="2.1.1.220" evidence="1"/>
<dbReference type="Proteomes" id="UP000799421">
    <property type="component" value="Unassembled WGS sequence"/>
</dbReference>
<dbReference type="PANTHER" id="PTHR12133:SF1">
    <property type="entry name" value="TRNA (ADENINE(58)-N(1))-METHYLTRANSFERASE, MITOCHONDRIAL"/>
    <property type="match status" value="1"/>
</dbReference>
<dbReference type="OrthoDB" id="5585464at2759"/>
<dbReference type="PROSITE" id="PS51620">
    <property type="entry name" value="SAM_TRM61"/>
    <property type="match status" value="1"/>
</dbReference>
<keyword evidence="4" id="KW-0808">Transferase</keyword>
<proteinExistence type="predicted"/>
<dbReference type="Pfam" id="PF14801">
    <property type="entry name" value="TrmI-like_N"/>
    <property type="match status" value="1"/>
</dbReference>
<dbReference type="EMBL" id="MU006008">
    <property type="protein sequence ID" value="KAF2858549.1"/>
    <property type="molecule type" value="Genomic_DNA"/>
</dbReference>
<keyword evidence="4" id="KW-0489">Methyltransferase</keyword>
<evidence type="ECO:0000256" key="3">
    <source>
        <dbReference type="ARBA" id="ARBA00033309"/>
    </source>
</evidence>
<protein>
    <recommendedName>
        <fullName evidence="2">tRNA (adenine(58)-N(1))-methyltransferase catalytic subunit TRM61</fullName>
        <ecNumber evidence="1">2.1.1.220</ecNumber>
    </recommendedName>
    <alternativeName>
        <fullName evidence="3">tRNA(m1A58)-methyltransferase subunit TRM61</fullName>
    </alternativeName>
</protein>
<keyword evidence="5" id="KW-1185">Reference proteome</keyword>
<dbReference type="Gene3D" id="3.40.50.150">
    <property type="entry name" value="Vaccinia Virus protein VP39"/>
    <property type="match status" value="1"/>
</dbReference>
<organism evidence="4 5">
    <name type="scientific">Piedraia hortae CBS 480.64</name>
    <dbReference type="NCBI Taxonomy" id="1314780"/>
    <lineage>
        <taxon>Eukaryota</taxon>
        <taxon>Fungi</taxon>
        <taxon>Dikarya</taxon>
        <taxon>Ascomycota</taxon>
        <taxon>Pezizomycotina</taxon>
        <taxon>Dothideomycetes</taxon>
        <taxon>Dothideomycetidae</taxon>
        <taxon>Capnodiales</taxon>
        <taxon>Piedraiaceae</taxon>
        <taxon>Piedraia</taxon>
    </lineage>
</organism>
<name>A0A6A7BUZ5_9PEZI</name>